<dbReference type="CDD" id="cd02440">
    <property type="entry name" value="AdoMet_MTases"/>
    <property type="match status" value="1"/>
</dbReference>
<name>A0A1H6RW39_9GAMM</name>
<protein>
    <submittedName>
        <fullName evidence="5">23S rRNA (Cytidine1920-2'-O)/16S rRNA (Cytidine1409-2'-O)-methyltransferase</fullName>
    </submittedName>
</protein>
<dbReference type="PANTHER" id="PTHR32319">
    <property type="entry name" value="BACTERIAL HEMOLYSIN-LIKE PROTEIN"/>
    <property type="match status" value="1"/>
</dbReference>
<dbReference type="STRING" id="64971.SAMN05421831_10556"/>
<evidence type="ECO:0000313" key="6">
    <source>
        <dbReference type="Proteomes" id="UP000242999"/>
    </source>
</evidence>
<dbReference type="PIRSF" id="PIRSF005578">
    <property type="entry name" value="TlyA"/>
    <property type="match status" value="1"/>
</dbReference>
<dbReference type="SUPFAM" id="SSF55174">
    <property type="entry name" value="Alpha-L RNA-binding motif"/>
    <property type="match status" value="1"/>
</dbReference>
<keyword evidence="5" id="KW-0808">Transferase</keyword>
<dbReference type="SMART" id="SM00363">
    <property type="entry name" value="S4"/>
    <property type="match status" value="1"/>
</dbReference>
<dbReference type="EMBL" id="FNYH01000005">
    <property type="protein sequence ID" value="SEI60078.1"/>
    <property type="molecule type" value="Genomic_DNA"/>
</dbReference>
<evidence type="ECO:0000256" key="2">
    <source>
        <dbReference type="ARBA" id="ARBA00029460"/>
    </source>
</evidence>
<keyword evidence="6" id="KW-1185">Reference proteome</keyword>
<dbReference type="GO" id="GO:0032259">
    <property type="term" value="P:methylation"/>
    <property type="evidence" value="ECO:0007669"/>
    <property type="project" value="UniProtKB-KW"/>
</dbReference>
<dbReference type="InterPro" id="IPR029063">
    <property type="entry name" value="SAM-dependent_MTases_sf"/>
</dbReference>
<dbReference type="Proteomes" id="UP000242999">
    <property type="component" value="Unassembled WGS sequence"/>
</dbReference>
<dbReference type="InterPro" id="IPR002877">
    <property type="entry name" value="RNA_MeTrfase_FtsJ_dom"/>
</dbReference>
<sequence length="255" mass="27836">MTMQRLDRLLVEQGLAESRTQAQNWIAQGRVFVAGQAQALTKNSLKLALETPLHLQTDPTQEQYVSRAGHKLAALLEAQALSLTGHYVLDIGQSTGGFTDCALQAGAAFVVGVEVGHSQLAKKLQGHAQLTTFEGMNARYLSQDARKILGCIPVDAFDDVVMDVSFISQSLIFPELHSVTRSGSRLLSLIKPQFEVGKAALGKKGIVKDRVAAQNACQRLILHLQHLGWQVLHFMPSPIQGGDGNQEFLIYAQRQ</sequence>
<dbReference type="Gene3D" id="3.40.50.150">
    <property type="entry name" value="Vaccinia Virus protein VP39"/>
    <property type="match status" value="1"/>
</dbReference>
<dbReference type="NCBIfam" id="TIGR00478">
    <property type="entry name" value="tly"/>
    <property type="match status" value="1"/>
</dbReference>
<dbReference type="Gene3D" id="3.10.290.10">
    <property type="entry name" value="RNA-binding S4 domain"/>
    <property type="match status" value="1"/>
</dbReference>
<proteinExistence type="inferred from homology"/>
<dbReference type="GO" id="GO:0003723">
    <property type="term" value="F:RNA binding"/>
    <property type="evidence" value="ECO:0007669"/>
    <property type="project" value="UniProtKB-KW"/>
</dbReference>
<comment type="similarity">
    <text evidence="2">Belongs to the TlyA family.</text>
</comment>
<dbReference type="InterPro" id="IPR004538">
    <property type="entry name" value="Hemolysin_A/TlyA"/>
</dbReference>
<evidence type="ECO:0000256" key="3">
    <source>
        <dbReference type="PROSITE-ProRule" id="PRU00182"/>
    </source>
</evidence>
<evidence type="ECO:0000256" key="1">
    <source>
        <dbReference type="ARBA" id="ARBA00022884"/>
    </source>
</evidence>
<gene>
    <name evidence="5" type="ORF">SAMN05421831_10556</name>
</gene>
<dbReference type="InterPro" id="IPR047048">
    <property type="entry name" value="TlyA"/>
</dbReference>
<dbReference type="PROSITE" id="PS50889">
    <property type="entry name" value="S4"/>
    <property type="match status" value="1"/>
</dbReference>
<accession>A0A1H6RW39</accession>
<feature type="domain" description="RNA-binding S4" evidence="4">
    <location>
        <begin position="4"/>
        <end position="73"/>
    </location>
</feature>
<dbReference type="Pfam" id="PF01728">
    <property type="entry name" value="FtsJ"/>
    <property type="match status" value="1"/>
</dbReference>
<dbReference type="Pfam" id="PF01479">
    <property type="entry name" value="S4"/>
    <property type="match status" value="1"/>
</dbReference>
<dbReference type="InterPro" id="IPR002942">
    <property type="entry name" value="S4_RNA-bd"/>
</dbReference>
<dbReference type="PANTHER" id="PTHR32319:SF0">
    <property type="entry name" value="BACTERIAL HEMOLYSIN-LIKE PROTEIN"/>
    <property type="match status" value="1"/>
</dbReference>
<evidence type="ECO:0000313" key="5">
    <source>
        <dbReference type="EMBL" id="SEI60078.1"/>
    </source>
</evidence>
<dbReference type="InterPro" id="IPR036986">
    <property type="entry name" value="S4_RNA-bd_sf"/>
</dbReference>
<keyword evidence="5" id="KW-0489">Methyltransferase</keyword>
<dbReference type="AlphaFoldDB" id="A0A1H6RW39"/>
<dbReference type="GO" id="GO:0008168">
    <property type="term" value="F:methyltransferase activity"/>
    <property type="evidence" value="ECO:0007669"/>
    <property type="project" value="UniProtKB-KW"/>
</dbReference>
<dbReference type="SUPFAM" id="SSF53335">
    <property type="entry name" value="S-adenosyl-L-methionine-dependent methyltransferases"/>
    <property type="match status" value="1"/>
</dbReference>
<reference evidence="6" key="1">
    <citation type="submission" date="2016-10" db="EMBL/GenBank/DDBJ databases">
        <authorList>
            <person name="Varghese N."/>
            <person name="Submissions S."/>
        </authorList>
    </citation>
    <scope>NUCLEOTIDE SEQUENCE [LARGE SCALE GENOMIC DNA]</scope>
    <source>
        <strain evidence="6">DSM 7165</strain>
    </source>
</reference>
<dbReference type="CDD" id="cd00165">
    <property type="entry name" value="S4"/>
    <property type="match status" value="1"/>
</dbReference>
<evidence type="ECO:0000259" key="4">
    <source>
        <dbReference type="SMART" id="SM00363"/>
    </source>
</evidence>
<dbReference type="RefSeq" id="WP_245710503.1">
    <property type="nucleotide sequence ID" value="NZ_FNYH01000005.1"/>
</dbReference>
<organism evidence="5 6">
    <name type="scientific">Allopseudospirillum japonicum</name>
    <dbReference type="NCBI Taxonomy" id="64971"/>
    <lineage>
        <taxon>Bacteria</taxon>
        <taxon>Pseudomonadati</taxon>
        <taxon>Pseudomonadota</taxon>
        <taxon>Gammaproteobacteria</taxon>
        <taxon>Oceanospirillales</taxon>
        <taxon>Oceanospirillaceae</taxon>
        <taxon>Allopseudospirillum</taxon>
    </lineage>
</organism>
<keyword evidence="1 3" id="KW-0694">RNA-binding</keyword>